<keyword evidence="6" id="KW-0560">Oxidoreductase</keyword>
<evidence type="ECO:0000256" key="12">
    <source>
        <dbReference type="SAM" id="Phobius"/>
    </source>
</evidence>
<reference evidence="14" key="1">
    <citation type="submission" date="2018-12" db="EMBL/GenBank/DDBJ databases">
        <title>Genome sequence of Peanibacillus sp.</title>
        <authorList>
            <person name="Subramani G."/>
            <person name="Srinivasan S."/>
            <person name="Kim M.K."/>
        </authorList>
    </citation>
    <scope>NUCLEOTIDE SEQUENCE [LARGE SCALE GENOMIC DNA]</scope>
    <source>
        <strain evidence="14">18JY67-1</strain>
    </source>
</reference>
<dbReference type="EMBL" id="CP034437">
    <property type="protein sequence ID" value="AZN40097.1"/>
    <property type="molecule type" value="Genomic_DNA"/>
</dbReference>
<keyword evidence="7" id="KW-0408">Iron</keyword>
<comment type="pathway">
    <text evidence="11">Porphyrin-containing compound metabolism.</text>
</comment>
<keyword evidence="5 12" id="KW-1133">Transmembrane helix</keyword>
<feature type="transmembrane region" description="Helical" evidence="12">
    <location>
        <begin position="161"/>
        <end position="182"/>
    </location>
</feature>
<dbReference type="GO" id="GO:0016020">
    <property type="term" value="C:membrane"/>
    <property type="evidence" value="ECO:0007669"/>
    <property type="project" value="UniProtKB-SubCell"/>
</dbReference>
<feature type="transmembrane region" description="Helical" evidence="12">
    <location>
        <begin position="118"/>
        <end position="141"/>
    </location>
</feature>
<evidence type="ECO:0000256" key="2">
    <source>
        <dbReference type="ARBA" id="ARBA00022475"/>
    </source>
</evidence>
<evidence type="ECO:0000256" key="11">
    <source>
        <dbReference type="ARBA" id="ARBA00023444"/>
    </source>
</evidence>
<dbReference type="GO" id="GO:0046872">
    <property type="term" value="F:metal ion binding"/>
    <property type="evidence" value="ECO:0007669"/>
    <property type="project" value="UniProtKB-KW"/>
</dbReference>
<feature type="transmembrane region" description="Helical" evidence="12">
    <location>
        <begin position="91"/>
        <end position="112"/>
    </location>
</feature>
<feature type="transmembrane region" description="Helical" evidence="12">
    <location>
        <begin position="277"/>
        <end position="301"/>
    </location>
</feature>
<dbReference type="Proteomes" id="UP000272528">
    <property type="component" value="Chromosome"/>
</dbReference>
<evidence type="ECO:0000256" key="1">
    <source>
        <dbReference type="ARBA" id="ARBA00004141"/>
    </source>
</evidence>
<evidence type="ECO:0000256" key="6">
    <source>
        <dbReference type="ARBA" id="ARBA00023002"/>
    </source>
</evidence>
<evidence type="ECO:0000256" key="5">
    <source>
        <dbReference type="ARBA" id="ARBA00022989"/>
    </source>
</evidence>
<dbReference type="RefSeq" id="WP_126015335.1">
    <property type="nucleotide sequence ID" value="NZ_CP034437.1"/>
</dbReference>
<comment type="subcellular location">
    <subcellularLocation>
        <location evidence="1">Membrane</location>
        <topology evidence="1">Multi-pass membrane protein</topology>
    </subcellularLocation>
</comment>
<keyword evidence="8" id="KW-0350">Heme biosynthesis</keyword>
<keyword evidence="14" id="KW-1185">Reference proteome</keyword>
<dbReference type="Pfam" id="PF02628">
    <property type="entry name" value="COX15-CtaA"/>
    <property type="match status" value="2"/>
</dbReference>
<dbReference type="InterPro" id="IPR003780">
    <property type="entry name" value="COX15/CtaA_fam"/>
</dbReference>
<evidence type="ECO:0000256" key="9">
    <source>
        <dbReference type="ARBA" id="ARBA00023136"/>
    </source>
</evidence>
<proteinExistence type="predicted"/>
<feature type="transmembrane region" description="Helical" evidence="12">
    <location>
        <begin position="64"/>
        <end position="84"/>
    </location>
</feature>
<dbReference type="PANTHER" id="PTHR35457:SF1">
    <property type="entry name" value="HEME A SYNTHASE"/>
    <property type="match status" value="1"/>
</dbReference>
<dbReference type="GO" id="GO:0006784">
    <property type="term" value="P:heme A biosynthetic process"/>
    <property type="evidence" value="ECO:0007669"/>
    <property type="project" value="InterPro"/>
</dbReference>
<evidence type="ECO:0000256" key="8">
    <source>
        <dbReference type="ARBA" id="ARBA00023133"/>
    </source>
</evidence>
<dbReference type="OrthoDB" id="9816428at2"/>
<accession>A0A3S9A2T3</accession>
<evidence type="ECO:0000313" key="13">
    <source>
        <dbReference type="EMBL" id="AZN40097.1"/>
    </source>
</evidence>
<gene>
    <name evidence="13" type="ORF">EJC50_10875</name>
</gene>
<keyword evidence="3 12" id="KW-0812">Transmembrane</keyword>
<evidence type="ECO:0000256" key="10">
    <source>
        <dbReference type="ARBA" id="ARBA00023157"/>
    </source>
</evidence>
<keyword evidence="4" id="KW-0479">Metal-binding</keyword>
<name>A0A3S9A2T3_9BACL</name>
<feature type="transmembrane region" description="Helical" evidence="12">
    <location>
        <begin position="215"/>
        <end position="239"/>
    </location>
</feature>
<feature type="transmembrane region" description="Helical" evidence="12">
    <location>
        <begin position="251"/>
        <end position="271"/>
    </location>
</feature>
<dbReference type="KEGG" id="palb:EJC50_10875"/>
<evidence type="ECO:0000256" key="4">
    <source>
        <dbReference type="ARBA" id="ARBA00022723"/>
    </source>
</evidence>
<keyword evidence="2" id="KW-1003">Cell membrane</keyword>
<protein>
    <submittedName>
        <fullName evidence="13">Heme A synthase</fullName>
    </submittedName>
</protein>
<evidence type="ECO:0000313" key="14">
    <source>
        <dbReference type="Proteomes" id="UP000272528"/>
    </source>
</evidence>
<dbReference type="GO" id="GO:0016491">
    <property type="term" value="F:oxidoreductase activity"/>
    <property type="evidence" value="ECO:0007669"/>
    <property type="project" value="UniProtKB-KW"/>
</dbReference>
<organism evidence="13 14">
    <name type="scientific">Paenibacillus albus</name>
    <dbReference type="NCBI Taxonomy" id="2495582"/>
    <lineage>
        <taxon>Bacteria</taxon>
        <taxon>Bacillati</taxon>
        <taxon>Bacillota</taxon>
        <taxon>Bacilli</taxon>
        <taxon>Bacillales</taxon>
        <taxon>Paenibacillaceae</taxon>
        <taxon>Paenibacillus</taxon>
    </lineage>
</organism>
<keyword evidence="9 12" id="KW-0472">Membrane</keyword>
<feature type="transmembrane region" description="Helical" evidence="12">
    <location>
        <begin position="7"/>
        <end position="28"/>
    </location>
</feature>
<dbReference type="InterPro" id="IPR050450">
    <property type="entry name" value="COX15/CtaA_HemeA_synthase"/>
</dbReference>
<evidence type="ECO:0000256" key="7">
    <source>
        <dbReference type="ARBA" id="ARBA00023004"/>
    </source>
</evidence>
<evidence type="ECO:0000256" key="3">
    <source>
        <dbReference type="ARBA" id="ARBA00022692"/>
    </source>
</evidence>
<dbReference type="AlphaFoldDB" id="A0A3S9A2T3"/>
<keyword evidence="10" id="KW-1015">Disulfide bond</keyword>
<sequence length="313" mass="34664">MLNFSRYRALVIATCIGMLCVLLAGALVTKTGSGDGCGTDWPLCNGKFVPAHTLESLIEYSHRFITGIVGMLVLASFIATLMMYRAYKEPVIYASGSGFFTLLQALLGALAVKFPTSPAVMALHFGFSIMAFALTLLLVMWTRRLRDGKPVTDRTAPRIPASVYVFALSILVYSYIVIYIGAYVRHTVSSGGCIGWPLCNGDLIPTMEGATRIVFIHRVAAAVLWLLILLFFIHVNRVLKGEAHASMRRTALLVFILVCCQVFSGALLTWTLRDNDWFIFTSILHNLIISGLFGILCDFMIRAWKMREGRFNA</sequence>
<dbReference type="PANTHER" id="PTHR35457">
    <property type="entry name" value="HEME A SYNTHASE"/>
    <property type="match status" value="1"/>
</dbReference>